<dbReference type="KEGG" id="btr:BT_1885"/>
<dbReference type="AlphaFoldDB" id="A9IXD2"/>
<gene>
    <name evidence="1" type="ordered locus">BT_1885</name>
</gene>
<dbReference type="Proteomes" id="UP000001592">
    <property type="component" value="Chromosome"/>
</dbReference>
<accession>A9IXD2</accession>
<reference evidence="1 2" key="1">
    <citation type="journal article" date="2007" name="Nat. Genet.">
        <title>Genomic analysis of Bartonella identifies type IV secretion systems as host adaptability factors.</title>
        <authorList>
            <person name="Saenz H.L."/>
            <person name="Engel P."/>
            <person name="Stoeckli M.C."/>
            <person name="Lanz C."/>
            <person name="Raddatz G."/>
            <person name="Vayssier-Taussat M."/>
            <person name="Birtles R."/>
            <person name="Schuster S.C."/>
            <person name="Dehio C."/>
        </authorList>
    </citation>
    <scope>NUCLEOTIDE SEQUENCE [LARGE SCALE GENOMIC DNA]</scope>
    <source>
        <strain evidence="2">DSM 28219 / CCUG 45778 / CIP 105476 / IBS 506</strain>
    </source>
</reference>
<name>A9IXD2_BART1</name>
<dbReference type="EMBL" id="AM260525">
    <property type="protein sequence ID" value="CAK02153.1"/>
    <property type="molecule type" value="Genomic_DNA"/>
</dbReference>
<evidence type="ECO:0000313" key="2">
    <source>
        <dbReference type="Proteomes" id="UP000001592"/>
    </source>
</evidence>
<evidence type="ECO:0000313" key="1">
    <source>
        <dbReference type="EMBL" id="CAK02153.1"/>
    </source>
</evidence>
<keyword evidence="2" id="KW-1185">Reference proteome</keyword>
<sequence length="43" mass="4937">MLFSPSKFSSILHKVGKSITLFLNDFIAMLLPFLIDKQTFFIS</sequence>
<organism evidence="1 2">
    <name type="scientific">Bartonella tribocorum (strain DSM 28219 / CCUG 45778 / CIP 105476 / IBS 506)</name>
    <dbReference type="NCBI Taxonomy" id="382640"/>
    <lineage>
        <taxon>Bacteria</taxon>
        <taxon>Pseudomonadati</taxon>
        <taxon>Pseudomonadota</taxon>
        <taxon>Alphaproteobacteria</taxon>
        <taxon>Hyphomicrobiales</taxon>
        <taxon>Bartonellaceae</taxon>
        <taxon>Bartonella</taxon>
    </lineage>
</organism>
<protein>
    <submittedName>
        <fullName evidence="1">Uncharacterized protein</fullName>
    </submittedName>
</protein>
<proteinExistence type="predicted"/>
<dbReference type="HOGENOM" id="CLU_3230183_0_0_5"/>